<dbReference type="SUPFAM" id="SSF53901">
    <property type="entry name" value="Thiolase-like"/>
    <property type="match status" value="2"/>
</dbReference>
<dbReference type="InterPro" id="IPR047224">
    <property type="entry name" value="FAS_alpha_su_C"/>
</dbReference>
<evidence type="ECO:0000256" key="3">
    <source>
        <dbReference type="ARBA" id="ARBA00022553"/>
    </source>
</evidence>
<dbReference type="GO" id="GO:0004312">
    <property type="term" value="F:fatty acid synthase activity"/>
    <property type="evidence" value="ECO:0007669"/>
    <property type="project" value="InterPro"/>
</dbReference>
<dbReference type="Gene3D" id="3.40.50.720">
    <property type="entry name" value="NAD(P)-binding Rossmann-like Domain"/>
    <property type="match status" value="2"/>
</dbReference>
<dbReference type="Pfam" id="PF02801">
    <property type="entry name" value="Ketoacyl-synt_C"/>
    <property type="match status" value="1"/>
</dbReference>
<evidence type="ECO:0000256" key="4">
    <source>
        <dbReference type="ARBA" id="ARBA00022679"/>
    </source>
</evidence>
<dbReference type="PROSITE" id="PS52004">
    <property type="entry name" value="KS3_2"/>
    <property type="match status" value="1"/>
</dbReference>
<comment type="catalytic activity">
    <reaction evidence="6">
        <text>acetyl-CoA + n malonyl-CoA + 2n NADPH + 4n H(+) = a long-chain-acyl-CoA + n CoA + n CO2 + 2n NADP(+).</text>
        <dbReference type="EC" id="2.3.1.86"/>
    </reaction>
</comment>
<dbReference type="PANTHER" id="PTHR10982">
    <property type="entry name" value="MALONYL COA-ACYL CARRIER PROTEIN TRANSACYLASE"/>
    <property type="match status" value="1"/>
</dbReference>
<evidence type="ECO:0000256" key="7">
    <source>
        <dbReference type="ARBA" id="ARBA00048508"/>
    </source>
</evidence>
<dbReference type="CDD" id="cd08950">
    <property type="entry name" value="KR_fFAS_SDR_c_like"/>
    <property type="match status" value="1"/>
</dbReference>
<name>A0A093V069_TALMA</name>
<dbReference type="PANTHER" id="PTHR10982:SF21">
    <property type="entry name" value="FATTY ACID SYNTHASE SUBUNIT BETA"/>
    <property type="match status" value="1"/>
</dbReference>
<dbReference type="InterPro" id="IPR020841">
    <property type="entry name" value="PKS_Beta-ketoAc_synthase_dom"/>
</dbReference>
<dbReference type="Gene3D" id="3.40.47.10">
    <property type="match status" value="1"/>
</dbReference>
<dbReference type="EMBL" id="JPOX01000023">
    <property type="protein sequence ID" value="KFX45550.1"/>
    <property type="molecule type" value="Genomic_DNA"/>
</dbReference>
<reference key="1">
    <citation type="journal article" date="2014" name="PLoS Genet.">
        <title>Signature Gene Expression Reveals Novel Clues to the Molecular Mechanisms of Dimorphic Transition in Penicillium marneffei.</title>
        <authorList>
            <person name="Yang E."/>
            <person name="Wang G."/>
            <person name="Cai J."/>
            <person name="Woo P.C."/>
            <person name="Lau S.K."/>
            <person name="Yuen K.-Y."/>
            <person name="Chow W.-N."/>
            <person name="Lin X."/>
        </authorList>
    </citation>
    <scope>NUCLEOTIDE SEQUENCE [LARGE SCALE GENOMIC DNA]</scope>
    <source>
        <strain>PM1</strain>
    </source>
</reference>
<evidence type="ECO:0000256" key="10">
    <source>
        <dbReference type="PIRSR" id="PIRSR000454-4"/>
    </source>
</evidence>
<accession>A0A093V069</accession>
<dbReference type="Gene3D" id="3.90.25.70">
    <property type="match status" value="1"/>
</dbReference>
<proteinExistence type="inferred from homology"/>
<evidence type="ECO:0000256" key="8">
    <source>
        <dbReference type="PIRNR" id="PIRNR000454"/>
    </source>
</evidence>
<dbReference type="InterPro" id="IPR016039">
    <property type="entry name" value="Thiolase-like"/>
</dbReference>
<sequence length="1620" mass="178689">MAGDNLDVQVTKQQTRTPEDERTIAHTLLIELLSIETQKLLFNTPESVRKYVEIGAKTTLATMGKRMADRQSTAEKLSKPMDFYSYSDQKGDLFYEYSLDAEIQPQLSKQPDPKQSTSPPVAAAPATNTAAPTAPAPVKPSLAQPTSSSSPKKPSGAIPNLSPTHIVIALTAQKVKKSFDVLPIQKSIQELSGGKSTLQNELMGDLGVEFSSVPNGGEYMPLETLGETLQQGFSGKPGKQMSTLISKFISRKMPGGFNQAMMQSHLETFWGFGKENSVIPVCFAITMEPPSRLENADNAKQFLDDVVSRFASFAGISLSYQSSGDGSASGGQSAVMVDSTALDNLRQEQRDYQMKEYKLLAKHLKLNSQGSEELEGFISSTRNMEGKLNRWTTEFGDNFFDGIGPLFNPKKARQYDSSWNWIREETVRLLNQLALGQIDHTDQSLRLIARKWDISCVEIAKDFLQTIEKLKPEIPFKMKSLLRLESPILGMQPVYRYSGRTMMPLTCVSPTTGNLDYKEIPREITGYVPFLKRGRTTVHGEAVPYVHLRRRQPANGEFRHDAALTKTFMEMFELGASSGFTYATKTFLVTGAGPKSIGAGVVEGLLNGGAKVIVTTSRDIAKSADFFANMYRKHGAQGSSLTVIPFNQGSRKDCEDLVEYIYGVDSPVGGDIDYIVPFGAIPEKDDISNLESMTELAHRAMLTNIMRIIGLVYSNKRDRRIDSRPTNVVIPLSFNQGGFGGDGLYPESKLGLETLFNRFYSGNWQQYLTITGAVIGWVRETSLSQALSLVGYAIEQIPDMNVCTFSRAEMAFNILTLMTPAVTELAEDHPVYADLTGGAKEITNIKDIMSESRAKLTSQSNIRRAILAEKSRELNILAGGASSVQSSFSSMRKTRRANLSLQFPQLSGHTDLTADIARLEGMVDLSRTAVVVGYSELGPWGNARTRWDVEHLGDFTLETYVEMSWILGLVTHHEGEINGQVYVGWVDAKTKEPVREDNFKQLYGEHIKKHSGIRFIEPELLGGYDPAKKEFLQEIVVEEDLPSFATSKASADAFKLRLGNKVSIEPIPESEEWLVTVRRGAHFMLPKSVPFDRAVAGLLPSGWDPIRYGIPEDIVQQVDPVTLYTLCCVSEALLSAGIKDPYEFYNHIHVSELANCIGTGAGAMRAGRGLYRDRFLDRPVQSDILSESFLNTTAAWVNMLLFSASGPIKTPVGACATAIESLEMGCEAIKTGKSKVAIVGGYDDFQEEASYEFAMMKATVSSEEELAKGRRPEEMSRPSTTTRSGFVESAGCGVQIVMNAELAIKMALPIYAVVAYSQIAADQNGRSIPAPGQGILTAARERPDRHESKLLDLSYRRKLFDEDIAAIDKWWQEKSQTPGMSESDLNEIQAAARSKIKQAQYMWGNEIRSQDPLISPMRAALATWGLTVDDIQAASMHGTSTKANDTNEAQVINQQMKHLGRRPGNPLLAVCQKSLTGHPKGAAGAWQMNGCIQMLQNSIVPGNRNADNIEIKLKQNKYIVYPKEAIQVREVKATMLTSFGFGQKGGLVVAVAPKFLYSAVAADIYEEYRLRVKERQRVANSAFVSGVIGNSLVKLKDHAPWGKSDEKMREVFLDPTSTQF</sequence>
<feature type="active site" description="For beta-ketoacyl synthase activity" evidence="9">
    <location>
        <position position="1215"/>
    </location>
</feature>
<feature type="region of interest" description="Disordered" evidence="11">
    <location>
        <begin position="106"/>
        <end position="160"/>
    </location>
</feature>
<evidence type="ECO:0000256" key="1">
    <source>
        <dbReference type="ARBA" id="ARBA00007485"/>
    </source>
</evidence>
<dbReference type="GO" id="GO:0042759">
    <property type="term" value="P:long-chain fatty acid biosynthetic process"/>
    <property type="evidence" value="ECO:0007669"/>
    <property type="project" value="UniProtKB-UniRule"/>
</dbReference>
<dbReference type="Pfam" id="PF18314">
    <property type="entry name" value="FAS_I_H"/>
    <property type="match status" value="1"/>
</dbReference>
<keyword evidence="4 8" id="KW-0808">Transferase</keyword>
<dbReference type="SMART" id="SM00825">
    <property type="entry name" value="PKS_KS"/>
    <property type="match status" value="1"/>
</dbReference>
<comment type="similarity">
    <text evidence="1 8">Belongs to the thiolase-like superfamily. Fungal fatty acid synthetase subunit alpha family.</text>
</comment>
<evidence type="ECO:0000259" key="12">
    <source>
        <dbReference type="PROSITE" id="PS52004"/>
    </source>
</evidence>
<dbReference type="InterPro" id="IPR050830">
    <property type="entry name" value="Fungal_FAS"/>
</dbReference>
<evidence type="ECO:0000256" key="5">
    <source>
        <dbReference type="ARBA" id="ARBA00023268"/>
    </source>
</evidence>
<dbReference type="Gene3D" id="3.30.70.2490">
    <property type="match status" value="1"/>
</dbReference>
<evidence type="ECO:0000256" key="9">
    <source>
        <dbReference type="PIRSR" id="PIRSR000454-1"/>
    </source>
</evidence>
<organism evidence="13">
    <name type="scientific">Talaromyces marneffei PM1</name>
    <dbReference type="NCBI Taxonomy" id="1077442"/>
    <lineage>
        <taxon>Eukaryota</taxon>
        <taxon>Fungi</taxon>
        <taxon>Dikarya</taxon>
        <taxon>Ascomycota</taxon>
        <taxon>Pezizomycotina</taxon>
        <taxon>Eurotiomycetes</taxon>
        <taxon>Eurotiomycetidae</taxon>
        <taxon>Eurotiales</taxon>
        <taxon>Trichocomaceae</taxon>
        <taxon>Talaromyces</taxon>
        <taxon>Talaromyces sect. Talaromyces</taxon>
    </lineage>
</organism>
<evidence type="ECO:0000256" key="11">
    <source>
        <dbReference type="SAM" id="MobiDB-lite"/>
    </source>
</evidence>
<keyword evidence="5" id="KW-0511">Multifunctional enzyme</keyword>
<comment type="caution">
    <text evidence="13">The sequence shown here is derived from an EMBL/GenBank/DDBJ whole genome shotgun (WGS) entry which is preliminary data.</text>
</comment>
<dbReference type="Pfam" id="PF00109">
    <property type="entry name" value="ketoacyl-synt"/>
    <property type="match status" value="1"/>
</dbReference>
<protein>
    <submittedName>
        <fullName evidence="13">Fatty acid synthase subunit alpha</fullName>
    </submittedName>
</protein>
<keyword evidence="2 8" id="KW-0596">Phosphopantetheine</keyword>
<reference evidence="13" key="2">
    <citation type="journal article" date="2014" name="PLoS Genet.">
        <title>Signature gene expression reveals novel clues to the molecular mechanisms of dimorphic transition in Penicillium marneffei.</title>
        <authorList>
            <person name="Yang E."/>
            <person name="Wang G."/>
            <person name="Cai J."/>
            <person name="Woo P.C."/>
            <person name="Lau S.K."/>
            <person name="Yuen K.-Y."/>
            <person name="Chow W.-N."/>
            <person name="Lin X."/>
        </authorList>
    </citation>
    <scope>NUCLEOTIDE SEQUENCE</scope>
    <source>
        <strain evidence="13">PM1</strain>
    </source>
</reference>
<dbReference type="InterPro" id="IPR014030">
    <property type="entry name" value="Ketoacyl_synth_N"/>
</dbReference>
<gene>
    <name evidence="13" type="ORF">GQ26_0231640</name>
</gene>
<keyword evidence="3" id="KW-0597">Phosphoprotein</keyword>
<feature type="compositionally biased region" description="Low complexity" evidence="11">
    <location>
        <begin position="119"/>
        <end position="133"/>
    </location>
</feature>
<dbReference type="InterPro" id="IPR026025">
    <property type="entry name" value="FAS_alpha_yeast"/>
</dbReference>
<evidence type="ECO:0000256" key="2">
    <source>
        <dbReference type="ARBA" id="ARBA00022450"/>
    </source>
</evidence>
<dbReference type="CDD" id="cd00828">
    <property type="entry name" value="elong_cond_enzymes"/>
    <property type="match status" value="1"/>
</dbReference>
<dbReference type="InterPro" id="IPR036291">
    <property type="entry name" value="NAD(P)-bd_dom_sf"/>
</dbReference>
<feature type="compositionally biased region" description="Basic and acidic residues" evidence="11">
    <location>
        <begin position="1265"/>
        <end position="1276"/>
    </location>
</feature>
<dbReference type="GO" id="GO:0005835">
    <property type="term" value="C:fatty acid synthase complex"/>
    <property type="evidence" value="ECO:0007669"/>
    <property type="project" value="InterPro"/>
</dbReference>
<dbReference type="InterPro" id="IPR018201">
    <property type="entry name" value="Ketoacyl_synth_AS"/>
</dbReference>
<dbReference type="Pfam" id="PF18325">
    <property type="entry name" value="Fas_alpha_ACP"/>
    <property type="match status" value="1"/>
</dbReference>
<feature type="region of interest" description="Disordered" evidence="11">
    <location>
        <begin position="1264"/>
        <end position="1284"/>
    </location>
</feature>
<evidence type="ECO:0000313" key="13">
    <source>
        <dbReference type="EMBL" id="KFX45550.1"/>
    </source>
</evidence>
<dbReference type="GO" id="GO:0004316">
    <property type="term" value="F:3-oxoacyl-[acyl-carrier-protein] reductase (NADPH) activity"/>
    <property type="evidence" value="ECO:0007669"/>
    <property type="project" value="UniProtKB-EC"/>
</dbReference>
<comment type="catalytic activity">
    <reaction evidence="7">
        <text>a (3R)-hydroxyacyl-[ACP] + NADP(+) = a 3-oxoacyl-[ACP] + NADPH + H(+)</text>
        <dbReference type="Rhea" id="RHEA:17397"/>
        <dbReference type="Rhea" id="RHEA-COMP:9916"/>
        <dbReference type="Rhea" id="RHEA-COMP:9945"/>
        <dbReference type="ChEBI" id="CHEBI:15378"/>
        <dbReference type="ChEBI" id="CHEBI:57783"/>
        <dbReference type="ChEBI" id="CHEBI:58349"/>
        <dbReference type="ChEBI" id="CHEBI:78776"/>
        <dbReference type="ChEBI" id="CHEBI:78827"/>
        <dbReference type="EC" id="1.1.1.100"/>
    </reaction>
</comment>
<dbReference type="PROSITE" id="PS00606">
    <property type="entry name" value="KS3_1"/>
    <property type="match status" value="1"/>
</dbReference>
<dbReference type="GO" id="GO:0004321">
    <property type="term" value="F:fatty-acyl-CoA synthase activity"/>
    <property type="evidence" value="ECO:0007669"/>
    <property type="project" value="UniProtKB-EC"/>
</dbReference>
<dbReference type="InterPro" id="IPR040899">
    <property type="entry name" value="Fas_alpha_ACP"/>
</dbReference>
<dbReference type="InterPro" id="IPR041550">
    <property type="entry name" value="FASI_helical"/>
</dbReference>
<feature type="compositionally biased region" description="Polar residues" evidence="11">
    <location>
        <begin position="106"/>
        <end position="118"/>
    </location>
</feature>
<feature type="domain" description="Ketosynthase family 3 (KS3)" evidence="12">
    <location>
        <begin position="1029"/>
        <end position="1552"/>
    </location>
</feature>
<evidence type="ECO:0000256" key="6">
    <source>
        <dbReference type="ARBA" id="ARBA00048237"/>
    </source>
</evidence>
<dbReference type="InterPro" id="IPR014031">
    <property type="entry name" value="Ketoacyl_synth_C"/>
</dbReference>
<feature type="modified residue" description="O-(pantetheine 4'-phosphoryl)serine" evidence="10">
    <location>
        <position position="196"/>
    </location>
</feature>
<dbReference type="GO" id="GO:0044550">
    <property type="term" value="P:secondary metabolite biosynthetic process"/>
    <property type="evidence" value="ECO:0007669"/>
    <property type="project" value="UniProtKB-ARBA"/>
</dbReference>
<dbReference type="GO" id="GO:0008897">
    <property type="term" value="F:holo-[acyl-carrier-protein] synthase activity"/>
    <property type="evidence" value="ECO:0007669"/>
    <property type="project" value="InterPro"/>
</dbReference>
<dbReference type="PIRSF" id="PIRSF000454">
    <property type="entry name" value="FAS_yeast_alpha"/>
    <property type="match status" value="1"/>
</dbReference>
<dbReference type="SUPFAM" id="SSF51735">
    <property type="entry name" value="NAD(P)-binding Rossmann-fold domains"/>
    <property type="match status" value="1"/>
</dbReference>
<dbReference type="GO" id="GO:0004315">
    <property type="term" value="F:3-oxoacyl-[acyl-carrier-protein] synthase activity"/>
    <property type="evidence" value="ECO:0007669"/>
    <property type="project" value="InterPro"/>
</dbReference>